<evidence type="ECO:0000256" key="16">
    <source>
        <dbReference type="SAM" id="MobiDB-lite"/>
    </source>
</evidence>
<evidence type="ECO:0000256" key="2">
    <source>
        <dbReference type="ARBA" id="ARBA00004760"/>
    </source>
</evidence>
<reference evidence="19 20" key="2">
    <citation type="journal article" date="2012" name="Open Biol.">
        <title>Characteristics of nucleosomes and linker DNA regions on the genome of the basidiomycete Mixia osmundae revealed by mono- and dinucleosome mapping.</title>
        <authorList>
            <person name="Nishida H."/>
            <person name="Kondo S."/>
            <person name="Matsumoto T."/>
            <person name="Suzuki Y."/>
            <person name="Yoshikawa H."/>
            <person name="Taylor T.D."/>
            <person name="Sugiyama J."/>
        </authorList>
    </citation>
    <scope>NUCLEOTIDE SEQUENCE [LARGE SCALE GENOMIC DNA]</scope>
    <source>
        <strain evidence="20">CBS 9802 / IAM 14324 / JCM 22182 / KY 12970</strain>
    </source>
</reference>
<dbReference type="STRING" id="764103.G7DT00"/>
<evidence type="ECO:0000256" key="11">
    <source>
        <dbReference type="ARBA" id="ARBA00022989"/>
    </source>
</evidence>
<dbReference type="AlphaFoldDB" id="G7DT00"/>
<feature type="transmembrane region" description="Helical" evidence="17">
    <location>
        <begin position="352"/>
        <end position="372"/>
    </location>
</feature>
<dbReference type="SUPFAM" id="SSF55856">
    <property type="entry name" value="Cytochrome b5-like heme/steroid binding domain"/>
    <property type="match status" value="1"/>
</dbReference>
<comment type="pathway">
    <text evidence="3">Sphingolipid metabolism.</text>
</comment>
<dbReference type="PIRSF" id="PIRSF015921">
    <property type="entry name" value="FA_sphinglp_des"/>
    <property type="match status" value="1"/>
</dbReference>
<dbReference type="UniPathway" id="UPA00222"/>
<sequence>MLTGELQTLSRDQIAFLIAQGHVLVLHRQLVYRLNAWLARHPGGPLAILHFVGRDACDEIEAYHPEPTLRRMRHFVVGKVDASEYTDELGWKPLVPPVQSLAWSGKADAYQSTPTFAASLAQYERRGAGDSTPVPPQLEPEAPRSSISPEREHKISLAYRALHDQVIAAGLYDPKPLKNYRWELLRYGALFASFVYFYTTATATWQYLLSAFSLGLFWHQVTFVVHDAGHMEITGSHRWDRLLGICIADFIGGLSVGWWCDNHDVHHIVTNDTQHDPDIQHMPFFAISPNFFKSMRSTYYDRIMEYDAPARFFVSIQHKLYFLVMMFGRFNLFALSYTFLATKAPRGFYRNLEMTGIAFFWIWFSLLLKGIPTTGLRIAFVMVAFATTSPLHVQIVLSHFAMSTEDVGLYESFASRQIRTTMDVECPAYLDFLHGGLHMQVTHHLFPRLPRHNLRAANALVRQFCKDQDLRYHIYTFSEGNSRVLGVLRDVANQVEVMTKVASAHAKGEIEH</sequence>
<dbReference type="EMBL" id="BABT02000019">
    <property type="protein sequence ID" value="GAA93710.1"/>
    <property type="molecule type" value="Genomic_DNA"/>
</dbReference>
<dbReference type="GO" id="GO:0016020">
    <property type="term" value="C:membrane"/>
    <property type="evidence" value="ECO:0007669"/>
    <property type="project" value="UniProtKB-SubCell"/>
</dbReference>
<dbReference type="SMART" id="SM01117">
    <property type="entry name" value="Cyt-b5"/>
    <property type="match status" value="1"/>
</dbReference>
<comment type="similarity">
    <text evidence="4">Belongs to the fatty acid desaturase type 1 family.</text>
</comment>
<keyword evidence="12" id="KW-0560">Oxidoreductase</keyword>
<dbReference type="PROSITE" id="PS50255">
    <property type="entry name" value="CYTOCHROME_B5_2"/>
    <property type="match status" value="1"/>
</dbReference>
<name>G7DT00_MIXOS</name>
<feature type="transmembrane region" description="Helical" evidence="17">
    <location>
        <begin position="320"/>
        <end position="340"/>
    </location>
</feature>
<keyword evidence="20" id="KW-1185">Reference proteome</keyword>
<dbReference type="GO" id="GO:0006665">
    <property type="term" value="P:sphingolipid metabolic process"/>
    <property type="evidence" value="ECO:0007669"/>
    <property type="project" value="UniProtKB-UniPathway"/>
</dbReference>
<evidence type="ECO:0000256" key="10">
    <source>
        <dbReference type="ARBA" id="ARBA00022919"/>
    </source>
</evidence>
<dbReference type="Gene3D" id="3.10.120.10">
    <property type="entry name" value="Cytochrome b5-like heme/steroid binding domain"/>
    <property type="match status" value="1"/>
</dbReference>
<feature type="region of interest" description="Disordered" evidence="16">
    <location>
        <begin position="126"/>
        <end position="149"/>
    </location>
</feature>
<keyword evidence="7" id="KW-0349">Heme</keyword>
<evidence type="ECO:0000256" key="5">
    <source>
        <dbReference type="ARBA" id="ARBA00012019"/>
    </source>
</evidence>
<dbReference type="EC" id="1.14.19.18" evidence="5"/>
<dbReference type="eggNOG" id="KOG4232">
    <property type="taxonomic scope" value="Eukaryota"/>
</dbReference>
<keyword evidence="14" id="KW-0443">Lipid metabolism</keyword>
<feature type="transmembrane region" description="Helical" evidence="17">
    <location>
        <begin position="241"/>
        <end position="259"/>
    </location>
</feature>
<keyword evidence="10" id="KW-0746">Sphingolipid metabolism</keyword>
<dbReference type="InterPro" id="IPR036400">
    <property type="entry name" value="Cyt_B5-like_heme/steroid_sf"/>
</dbReference>
<accession>G7DT00</accession>
<evidence type="ECO:0000256" key="8">
    <source>
        <dbReference type="ARBA" id="ARBA00022692"/>
    </source>
</evidence>
<feature type="transmembrane region" description="Helical" evidence="17">
    <location>
        <begin position="184"/>
        <end position="201"/>
    </location>
</feature>
<evidence type="ECO:0000256" key="15">
    <source>
        <dbReference type="ARBA" id="ARBA00023136"/>
    </source>
</evidence>
<reference evidence="19 20" key="1">
    <citation type="journal article" date="2011" name="J. Gen. Appl. Microbiol.">
        <title>Draft genome sequencing of the enigmatic basidiomycete Mixia osmundae.</title>
        <authorList>
            <person name="Nishida H."/>
            <person name="Nagatsuka Y."/>
            <person name="Sugiyama J."/>
        </authorList>
    </citation>
    <scope>NUCLEOTIDE SEQUENCE [LARGE SCALE GENOMIC DNA]</scope>
    <source>
        <strain evidence="20">CBS 9802 / IAM 14324 / JCM 22182 / KY 12970</strain>
    </source>
</reference>
<evidence type="ECO:0000256" key="9">
    <source>
        <dbReference type="ARBA" id="ARBA00022723"/>
    </source>
</evidence>
<evidence type="ECO:0000313" key="20">
    <source>
        <dbReference type="Proteomes" id="UP000009131"/>
    </source>
</evidence>
<keyword evidence="9" id="KW-0479">Metal-binding</keyword>
<dbReference type="RefSeq" id="XP_014565781.1">
    <property type="nucleotide sequence ID" value="XM_014710295.1"/>
</dbReference>
<dbReference type="InterPro" id="IPR001199">
    <property type="entry name" value="Cyt_B5-like_heme/steroid-bd"/>
</dbReference>
<dbReference type="OMA" id="LYNCNYF"/>
<dbReference type="CDD" id="cd03506">
    <property type="entry name" value="Delta6-FADS-like"/>
    <property type="match status" value="1"/>
</dbReference>
<gene>
    <name evidence="19" type="primary">Mo00356</name>
    <name evidence="19" type="ORF">E5Q_00356</name>
</gene>
<proteinExistence type="inferred from homology"/>
<dbReference type="GO" id="GO:0046872">
    <property type="term" value="F:metal ion binding"/>
    <property type="evidence" value="ECO:0007669"/>
    <property type="project" value="UniProtKB-KW"/>
</dbReference>
<keyword evidence="13" id="KW-0408">Iron</keyword>
<dbReference type="InParanoid" id="G7DT00"/>
<evidence type="ECO:0000256" key="6">
    <source>
        <dbReference type="ARBA" id="ARBA00016939"/>
    </source>
</evidence>
<evidence type="ECO:0000259" key="18">
    <source>
        <dbReference type="PROSITE" id="PS50255"/>
    </source>
</evidence>
<evidence type="ECO:0000313" key="19">
    <source>
        <dbReference type="EMBL" id="GAA93710.1"/>
    </source>
</evidence>
<dbReference type="PANTHER" id="PTHR19353">
    <property type="entry name" value="FATTY ACID DESATURASE 2"/>
    <property type="match status" value="1"/>
</dbReference>
<dbReference type="Proteomes" id="UP000009131">
    <property type="component" value="Unassembled WGS sequence"/>
</dbReference>
<feature type="domain" description="Cytochrome b5 heme-binding" evidence="18">
    <location>
        <begin position="1"/>
        <end position="81"/>
    </location>
</feature>
<keyword evidence="15 17" id="KW-0472">Membrane</keyword>
<organism evidence="19 20">
    <name type="scientific">Mixia osmundae (strain CBS 9802 / IAM 14324 / JCM 22182 / KY 12970)</name>
    <dbReference type="NCBI Taxonomy" id="764103"/>
    <lineage>
        <taxon>Eukaryota</taxon>
        <taxon>Fungi</taxon>
        <taxon>Dikarya</taxon>
        <taxon>Basidiomycota</taxon>
        <taxon>Pucciniomycotina</taxon>
        <taxon>Mixiomycetes</taxon>
        <taxon>Mixiales</taxon>
        <taxon>Mixiaceae</taxon>
        <taxon>Mixia</taxon>
    </lineage>
</organism>
<dbReference type="Pfam" id="PF00487">
    <property type="entry name" value="FA_desaturase"/>
    <property type="match status" value="1"/>
</dbReference>
<keyword evidence="11 17" id="KW-1133">Transmembrane helix</keyword>
<evidence type="ECO:0000256" key="17">
    <source>
        <dbReference type="SAM" id="Phobius"/>
    </source>
</evidence>
<keyword evidence="8 17" id="KW-0812">Transmembrane</keyword>
<dbReference type="InterPro" id="IPR005804">
    <property type="entry name" value="FA_desaturase_dom"/>
</dbReference>
<protein>
    <recommendedName>
        <fullName evidence="6">Delta 8-(E)-sphingolipid desaturase</fullName>
        <ecNumber evidence="5">1.14.19.18</ecNumber>
    </recommendedName>
</protein>
<dbReference type="Pfam" id="PF00173">
    <property type="entry name" value="Cyt-b5"/>
    <property type="match status" value="1"/>
</dbReference>
<evidence type="ECO:0000256" key="12">
    <source>
        <dbReference type="ARBA" id="ARBA00023002"/>
    </source>
</evidence>
<evidence type="ECO:0000256" key="4">
    <source>
        <dbReference type="ARBA" id="ARBA00009295"/>
    </source>
</evidence>
<comment type="subcellular location">
    <subcellularLocation>
        <location evidence="1">Membrane</location>
        <topology evidence="1">Multi-pass membrane protein</topology>
    </subcellularLocation>
</comment>
<evidence type="ECO:0000256" key="1">
    <source>
        <dbReference type="ARBA" id="ARBA00004141"/>
    </source>
</evidence>
<dbReference type="OrthoDB" id="260091at2759"/>
<dbReference type="PANTHER" id="PTHR19353:SF30">
    <property type="entry name" value="DELTA 8-(E)-SPHINGOLIPID DESATURASE"/>
    <property type="match status" value="1"/>
</dbReference>
<evidence type="ECO:0000256" key="13">
    <source>
        <dbReference type="ARBA" id="ARBA00023004"/>
    </source>
</evidence>
<comment type="caution">
    <text evidence="19">The sequence shown here is derived from an EMBL/GenBank/DDBJ whole genome shotgun (WGS) entry which is preliminary data.</text>
</comment>
<dbReference type="InterPro" id="IPR012171">
    <property type="entry name" value="Fatty_acid_desaturase"/>
</dbReference>
<dbReference type="GO" id="GO:0016717">
    <property type="term" value="F:oxidoreductase activity, acting on paired donors, with oxidation of a pair of donors resulting in the reduction of molecular oxygen to two molecules of water"/>
    <property type="evidence" value="ECO:0007669"/>
    <property type="project" value="TreeGrafter"/>
</dbReference>
<comment type="pathway">
    <text evidence="2">Lipid metabolism; sphingolipid metabolism.</text>
</comment>
<dbReference type="HOGENOM" id="CLU_016265_3_1_1"/>
<evidence type="ECO:0000256" key="3">
    <source>
        <dbReference type="ARBA" id="ARBA00004991"/>
    </source>
</evidence>
<evidence type="ECO:0000256" key="14">
    <source>
        <dbReference type="ARBA" id="ARBA00023098"/>
    </source>
</evidence>
<evidence type="ECO:0000256" key="7">
    <source>
        <dbReference type="ARBA" id="ARBA00022617"/>
    </source>
</evidence>